<dbReference type="EMBL" id="BARU01039631">
    <property type="protein sequence ID" value="GAH83211.1"/>
    <property type="molecule type" value="Genomic_DNA"/>
</dbReference>
<name>X1ILA2_9ZZZZ</name>
<feature type="compositionally biased region" description="Basic and acidic residues" evidence="1">
    <location>
        <begin position="132"/>
        <end position="141"/>
    </location>
</feature>
<protein>
    <submittedName>
        <fullName evidence="2">Uncharacterized protein</fullName>
    </submittedName>
</protein>
<feature type="non-terminal residue" evidence="2">
    <location>
        <position position="183"/>
    </location>
</feature>
<dbReference type="AlphaFoldDB" id="X1ILA2"/>
<evidence type="ECO:0000313" key="2">
    <source>
        <dbReference type="EMBL" id="GAH83211.1"/>
    </source>
</evidence>
<accession>X1ILA2</accession>
<feature type="region of interest" description="Disordered" evidence="1">
    <location>
        <begin position="132"/>
        <end position="152"/>
    </location>
</feature>
<gene>
    <name evidence="2" type="ORF">S03H2_61394</name>
</gene>
<reference evidence="2" key="1">
    <citation type="journal article" date="2014" name="Front. Microbiol.">
        <title>High frequency of phylogenetically diverse reductive dehalogenase-homologous genes in deep subseafloor sedimentary metagenomes.</title>
        <authorList>
            <person name="Kawai M."/>
            <person name="Futagami T."/>
            <person name="Toyoda A."/>
            <person name="Takaki Y."/>
            <person name="Nishi S."/>
            <person name="Hori S."/>
            <person name="Arai W."/>
            <person name="Tsubouchi T."/>
            <person name="Morono Y."/>
            <person name="Uchiyama I."/>
            <person name="Ito T."/>
            <person name="Fujiyama A."/>
            <person name="Inagaki F."/>
            <person name="Takami H."/>
        </authorList>
    </citation>
    <scope>NUCLEOTIDE SEQUENCE</scope>
    <source>
        <strain evidence="2">Expedition CK06-06</strain>
    </source>
</reference>
<organism evidence="2">
    <name type="scientific">marine sediment metagenome</name>
    <dbReference type="NCBI Taxonomy" id="412755"/>
    <lineage>
        <taxon>unclassified sequences</taxon>
        <taxon>metagenomes</taxon>
        <taxon>ecological metagenomes</taxon>
    </lineage>
</organism>
<proteinExistence type="predicted"/>
<evidence type="ECO:0000256" key="1">
    <source>
        <dbReference type="SAM" id="MobiDB-lite"/>
    </source>
</evidence>
<comment type="caution">
    <text evidence="2">The sequence shown here is derived from an EMBL/GenBank/DDBJ whole genome shotgun (WGS) entry which is preliminary data.</text>
</comment>
<sequence>MEKERTWQLTKRAYFIHAEVPAPLYDALLRILESEVHLNLSEYMRTLIEKDIEEKGIELAPLEDFGGEGREDVIVSPVTFKTGVISTRVPIIMMEMINGLLESGLYLRVSDYLRYVVKKDLESRDIEPKPIKAGVEEEKKPAKTWRPSETTKVSTQIPMQMMDDIDRLLTSGLYLRVSDYIID</sequence>